<evidence type="ECO:0000256" key="1">
    <source>
        <dbReference type="SAM" id="Phobius"/>
    </source>
</evidence>
<keyword evidence="1" id="KW-0812">Transmembrane</keyword>
<name>A0AAW8DPV9_9BURK</name>
<dbReference type="EMBL" id="JAUSRR010000001">
    <property type="protein sequence ID" value="MDP9921471.1"/>
    <property type="molecule type" value="Genomic_DNA"/>
</dbReference>
<comment type="caution">
    <text evidence="2">The sequence shown here is derived from an EMBL/GenBank/DDBJ whole genome shotgun (WGS) entry which is preliminary data.</text>
</comment>
<accession>A0AAW8DPV9</accession>
<reference evidence="2" key="1">
    <citation type="submission" date="2023-07" db="EMBL/GenBank/DDBJ databases">
        <title>Sorghum-associated microbial communities from plants grown in Nebraska, USA.</title>
        <authorList>
            <person name="Schachtman D."/>
        </authorList>
    </citation>
    <scope>NUCLEOTIDE SEQUENCE</scope>
    <source>
        <strain evidence="2">DS2795</strain>
    </source>
</reference>
<evidence type="ECO:0008006" key="4">
    <source>
        <dbReference type="Google" id="ProtNLM"/>
    </source>
</evidence>
<organism evidence="2 3">
    <name type="scientific">Variovorax boronicumulans</name>
    <dbReference type="NCBI Taxonomy" id="436515"/>
    <lineage>
        <taxon>Bacteria</taxon>
        <taxon>Pseudomonadati</taxon>
        <taxon>Pseudomonadota</taxon>
        <taxon>Betaproteobacteria</taxon>
        <taxon>Burkholderiales</taxon>
        <taxon>Comamonadaceae</taxon>
        <taxon>Variovorax</taxon>
    </lineage>
</organism>
<dbReference type="Proteomes" id="UP001244295">
    <property type="component" value="Unassembled WGS sequence"/>
</dbReference>
<feature type="transmembrane region" description="Helical" evidence="1">
    <location>
        <begin position="93"/>
        <end position="114"/>
    </location>
</feature>
<gene>
    <name evidence="2" type="ORF">J2W25_000476</name>
</gene>
<feature type="transmembrane region" description="Helical" evidence="1">
    <location>
        <begin position="48"/>
        <end position="73"/>
    </location>
</feature>
<dbReference type="AlphaFoldDB" id="A0AAW8DPV9"/>
<keyword evidence="1" id="KW-0472">Membrane</keyword>
<sequence>MSAAFFSMVPLLVYGLVAWFVAMVALLALGLVWLALDWPGAVPLSRFAAWFGFLTDAVFSLLGGFAMGAFAVWDTIKKSRTAMTDLPSMAEYIIVPVVLGVLSLLIMKHGWYTLTTRLRGKTR</sequence>
<protein>
    <recommendedName>
        <fullName evidence="4">MotA/TolQ/ExbB proton channel domain-containing protein</fullName>
    </recommendedName>
</protein>
<feature type="transmembrane region" description="Helical" evidence="1">
    <location>
        <begin position="12"/>
        <end position="36"/>
    </location>
</feature>
<evidence type="ECO:0000313" key="2">
    <source>
        <dbReference type="EMBL" id="MDP9921471.1"/>
    </source>
</evidence>
<keyword evidence="1" id="KW-1133">Transmembrane helix</keyword>
<proteinExistence type="predicted"/>
<dbReference type="RefSeq" id="WP_307635611.1">
    <property type="nucleotide sequence ID" value="NZ_JAUSRR010000001.1"/>
</dbReference>
<evidence type="ECO:0000313" key="3">
    <source>
        <dbReference type="Proteomes" id="UP001244295"/>
    </source>
</evidence>